<dbReference type="Gene3D" id="3.30.470.20">
    <property type="entry name" value="ATP-grasp fold, B domain"/>
    <property type="match status" value="1"/>
</dbReference>
<dbReference type="RefSeq" id="WP_118255783.1">
    <property type="nucleotide sequence ID" value="NZ_QRKB01000062.1"/>
</dbReference>
<evidence type="ECO:0000313" key="1">
    <source>
        <dbReference type="EMBL" id="RHH75875.1"/>
    </source>
</evidence>
<reference evidence="1 2" key="1">
    <citation type="submission" date="2018-08" db="EMBL/GenBank/DDBJ databases">
        <title>A genome reference for cultivated species of the human gut microbiota.</title>
        <authorList>
            <person name="Zou Y."/>
            <person name="Xue W."/>
            <person name="Luo G."/>
        </authorList>
    </citation>
    <scope>NUCLEOTIDE SEQUENCE [LARGE SCALE GENOMIC DNA]</scope>
    <source>
        <strain evidence="1 2">AM16-54</strain>
    </source>
</reference>
<evidence type="ECO:0000313" key="2">
    <source>
        <dbReference type="Proteomes" id="UP000284548"/>
    </source>
</evidence>
<proteinExistence type="predicted"/>
<dbReference type="Proteomes" id="UP000284548">
    <property type="component" value="Unassembled WGS sequence"/>
</dbReference>
<sequence>MVLILSNDGDLSCDLVQDWLDFYHYPYLRINSWEFLRKPISVSLVNGEFSFTMAGKKIDLDSIHSIWYRKYGLFRCTETYRRLISTHKMDEELINHLSKEYARSIQTLLIALKDEKWLTNPMYMNVSKLEVLKVASDCGLNTSATYLVNDRNQLAHLVEKKNLISKSVFDPIIAEWGKRNRGMMYTVEVNKEELSALPSSFLPSMVQEKLEKKYELRIFYLNGKMYPMAIFSQKDNQTQLDFRNYNWEKPNRMEPCKLNVDLKKKIRKLMYRLHLNCGSIDLIVAKDGKTYFLEVNPTGQFGMVDFPCNYGLHKIVAEELIKMDNYGFKNKII</sequence>
<comment type="caution">
    <text evidence="1">The sequence shown here is derived from an EMBL/GenBank/DDBJ whole genome shotgun (WGS) entry which is preliminary data.</text>
</comment>
<organism evidence="1 2">
    <name type="scientific">Segatella copri</name>
    <dbReference type="NCBI Taxonomy" id="165179"/>
    <lineage>
        <taxon>Bacteria</taxon>
        <taxon>Pseudomonadati</taxon>
        <taxon>Bacteroidota</taxon>
        <taxon>Bacteroidia</taxon>
        <taxon>Bacteroidales</taxon>
        <taxon>Prevotellaceae</taxon>
        <taxon>Segatella</taxon>
    </lineage>
</organism>
<dbReference type="EMBL" id="QRKB01000062">
    <property type="protein sequence ID" value="RHH75875.1"/>
    <property type="molecule type" value="Genomic_DNA"/>
</dbReference>
<protein>
    <submittedName>
        <fullName evidence="1">Grasp-with-spasm system ATP-grasp peptide maturase</fullName>
    </submittedName>
</protein>
<dbReference type="AlphaFoldDB" id="A0A3R6HKL3"/>
<dbReference type="InterPro" id="IPR026455">
    <property type="entry name" value="GRASP_w_spasm"/>
</dbReference>
<dbReference type="NCBIfam" id="TIGR04192">
    <property type="entry name" value="GRASP_w_spasm"/>
    <property type="match status" value="1"/>
</dbReference>
<gene>
    <name evidence="1" type="primary">gwsG</name>
    <name evidence="1" type="ORF">DW192_14940</name>
</gene>
<dbReference type="SUPFAM" id="SSF56059">
    <property type="entry name" value="Glutathione synthetase ATP-binding domain-like"/>
    <property type="match status" value="1"/>
</dbReference>
<accession>A0A3R6HKL3</accession>
<name>A0A3R6HKL3_9BACT</name>